<dbReference type="Gene3D" id="3.40.47.10">
    <property type="match status" value="1"/>
</dbReference>
<dbReference type="AlphaFoldDB" id="A0A4C2EM58"/>
<dbReference type="RefSeq" id="WP_137682932.1">
    <property type="nucleotide sequence ID" value="NZ_BIXZ01000001.1"/>
</dbReference>
<evidence type="ECO:0000259" key="3">
    <source>
        <dbReference type="Pfam" id="PF22691"/>
    </source>
</evidence>
<accession>A0A4C2EM58</accession>
<keyword evidence="1" id="KW-0414">Isoprene biosynthesis</keyword>
<feature type="domain" description="Thiolase N-terminal" evidence="2">
    <location>
        <begin position="3"/>
        <end position="220"/>
    </location>
</feature>
<dbReference type="OrthoDB" id="167534at2157"/>
<evidence type="ECO:0000259" key="2">
    <source>
        <dbReference type="Pfam" id="PF00108"/>
    </source>
</evidence>
<protein>
    <submittedName>
        <fullName evidence="4">3-ketoacyl-CoA thiolase</fullName>
    </submittedName>
</protein>
<dbReference type="SUPFAM" id="SSF53901">
    <property type="entry name" value="Thiolase-like"/>
    <property type="match status" value="2"/>
</dbReference>
<organism evidence="4 5">
    <name type="scientific">Haloarcula mannanilytica</name>
    <dbReference type="NCBI Taxonomy" id="2509225"/>
    <lineage>
        <taxon>Archaea</taxon>
        <taxon>Methanobacteriati</taxon>
        <taxon>Methanobacteriota</taxon>
        <taxon>Stenosarchaea group</taxon>
        <taxon>Halobacteria</taxon>
        <taxon>Halobacteriales</taxon>
        <taxon>Haloarculaceae</taxon>
        <taxon>Haloarcula</taxon>
    </lineage>
</organism>
<name>A0A4C2EM58_9EURY</name>
<dbReference type="Pfam" id="PF22691">
    <property type="entry name" value="Thiolase_C_1"/>
    <property type="match status" value="1"/>
</dbReference>
<gene>
    <name evidence="4" type="ORF">Harman_12440</name>
</gene>
<evidence type="ECO:0000256" key="1">
    <source>
        <dbReference type="ARBA" id="ARBA00023229"/>
    </source>
</evidence>
<proteinExistence type="predicted"/>
<dbReference type="InterPro" id="IPR002155">
    <property type="entry name" value="Thiolase"/>
</dbReference>
<dbReference type="GO" id="GO:0016747">
    <property type="term" value="F:acyltransferase activity, transferring groups other than amino-acyl groups"/>
    <property type="evidence" value="ECO:0007669"/>
    <property type="project" value="InterPro"/>
</dbReference>
<dbReference type="PANTHER" id="PTHR42870:SF1">
    <property type="entry name" value="NON-SPECIFIC LIPID-TRANSFER PROTEIN-LIKE 2"/>
    <property type="match status" value="1"/>
</dbReference>
<evidence type="ECO:0000313" key="5">
    <source>
        <dbReference type="Proteomes" id="UP000304382"/>
    </source>
</evidence>
<dbReference type="InterPro" id="IPR016039">
    <property type="entry name" value="Thiolase-like"/>
</dbReference>
<dbReference type="InterPro" id="IPR055140">
    <property type="entry name" value="Thiolase_C_2"/>
</dbReference>
<comment type="caution">
    <text evidence="4">The sequence shown here is derived from an EMBL/GenBank/DDBJ whole genome shotgun (WGS) entry which is preliminary data.</text>
</comment>
<dbReference type="EMBL" id="BIXZ01000001">
    <property type="protein sequence ID" value="GCF13309.1"/>
    <property type="molecule type" value="Genomic_DNA"/>
</dbReference>
<feature type="domain" description="Thiolase C-terminal" evidence="3">
    <location>
        <begin position="238"/>
        <end position="380"/>
    </location>
</feature>
<dbReference type="PANTHER" id="PTHR42870">
    <property type="entry name" value="ACETYL-COA C-ACETYLTRANSFERASE"/>
    <property type="match status" value="1"/>
</dbReference>
<dbReference type="InterPro" id="IPR020616">
    <property type="entry name" value="Thiolase_N"/>
</dbReference>
<dbReference type="PIRSF" id="PIRSF000429">
    <property type="entry name" value="Ac-CoA_Ac_transf"/>
    <property type="match status" value="1"/>
</dbReference>
<dbReference type="Pfam" id="PF00108">
    <property type="entry name" value="Thiolase_N"/>
    <property type="match status" value="1"/>
</dbReference>
<keyword evidence="5" id="KW-1185">Reference proteome</keyword>
<dbReference type="GO" id="GO:0008299">
    <property type="term" value="P:isoprenoid biosynthetic process"/>
    <property type="evidence" value="ECO:0007669"/>
    <property type="project" value="UniProtKB-KW"/>
</dbReference>
<dbReference type="Proteomes" id="UP000304382">
    <property type="component" value="Unassembled WGS sequence"/>
</dbReference>
<dbReference type="CDD" id="cd00829">
    <property type="entry name" value="SCP-x_thiolase"/>
    <property type="match status" value="1"/>
</dbReference>
<sequence length="381" mass="39752">MTVAVVGASMTQFGVREPRLRELLAAAGTRCLDDAGVEPRAVDHLYLSESGGAYESKGGLVNALKDDLGLGSAYATGIEQTSAAGGAGIAAAWRSVASGESDLSLLVGGEKMTHLSTPVTSDVVSAITHPVEYKHGVTIPSFAGLTARHYMERFGAPREALARVAVKNHRNGVDNPNAHFRSEITVETALDSPVVADPLRLYDFCPISDGSAALLFTTEERARDLTDDYALVAGVAGATGSQVVHERSDLTAMDAVSTAAERAYDSADFGPADLDVVELHDMFTILEFLQLEGIGVADRGTAWELAMDGVTARDGRLPVNTSGGLKSKGHPIGASGVAQAVELYEQLTDATGPRQVDADIGLACNVGGFGNAAVATILERR</sequence>
<evidence type="ECO:0000313" key="4">
    <source>
        <dbReference type="EMBL" id="GCF13309.1"/>
    </source>
</evidence>
<reference evidence="4 5" key="1">
    <citation type="submission" date="2019-02" db="EMBL/GenBank/DDBJ databases">
        <title>Haloarcula mannanilyticum sp. nov., a mannan degrading haloarchaeon isolated from commercial salt.</title>
        <authorList>
            <person name="Enomoto S."/>
            <person name="Shimane Y."/>
            <person name="Kamekura M."/>
            <person name="Ito T."/>
            <person name="Moriya O."/>
            <person name="Ihara K."/>
            <person name="Takahashi-Ando N."/>
            <person name="Fukushima Y."/>
            <person name="Yoshida Y."/>
            <person name="Usama R."/>
            <person name="Takai K."/>
            <person name="Minegishi H."/>
        </authorList>
    </citation>
    <scope>NUCLEOTIDE SEQUENCE [LARGE SCALE GENOMIC DNA]</scope>
    <source>
        <strain evidence="4 5">MD130-1</strain>
    </source>
</reference>